<dbReference type="STRING" id="549789.NIES30_16920"/>
<reference evidence="1 2" key="1">
    <citation type="submission" date="2016-11" db="EMBL/GenBank/DDBJ databases">
        <title>Draft Genome Sequences of Nine Cyanobacterial Strains from Diverse Habitats.</title>
        <authorList>
            <person name="Zhu T."/>
            <person name="Hou S."/>
            <person name="Lu X."/>
            <person name="Hess W.R."/>
        </authorList>
    </citation>
    <scope>NUCLEOTIDE SEQUENCE [LARGE SCALE GENOMIC DNA]</scope>
    <source>
        <strain evidence="1 2">NIES-30</strain>
    </source>
</reference>
<dbReference type="Proteomes" id="UP000185557">
    <property type="component" value="Unassembled WGS sequence"/>
</dbReference>
<dbReference type="RefSeq" id="WP_073609609.1">
    <property type="nucleotide sequence ID" value="NZ_MRCG01000013.1"/>
</dbReference>
<gene>
    <name evidence="1" type="ORF">NIES30_16920</name>
</gene>
<accession>A0A1U7J2H0</accession>
<comment type="caution">
    <text evidence="1">The sequence shown here is derived from an EMBL/GenBank/DDBJ whole genome shotgun (WGS) entry which is preliminary data.</text>
</comment>
<keyword evidence="2" id="KW-1185">Reference proteome</keyword>
<organism evidence="1 2">
    <name type="scientific">Phormidium tenue NIES-30</name>
    <dbReference type="NCBI Taxonomy" id="549789"/>
    <lineage>
        <taxon>Bacteria</taxon>
        <taxon>Bacillati</taxon>
        <taxon>Cyanobacteriota</taxon>
        <taxon>Cyanophyceae</taxon>
        <taxon>Oscillatoriophycideae</taxon>
        <taxon>Oscillatoriales</taxon>
        <taxon>Oscillatoriaceae</taxon>
        <taxon>Phormidium</taxon>
    </lineage>
</organism>
<name>A0A1U7J2H0_9CYAN</name>
<dbReference type="EMBL" id="MRCG01000013">
    <property type="protein sequence ID" value="OKH46381.1"/>
    <property type="molecule type" value="Genomic_DNA"/>
</dbReference>
<dbReference type="OrthoDB" id="465245at2"/>
<dbReference type="AlphaFoldDB" id="A0A1U7J2H0"/>
<proteinExistence type="predicted"/>
<sequence length="102" mass="10654">MSDASTARAIESLAATIGDKVYLDVAKWHLYLGDAKLHTPLAEKLYPLVAGDKVTESAVADILTSTSVAIGGGQKTVTLADLIPAAGKADLLEAIADYQRDL</sequence>
<dbReference type="Pfam" id="PF11378">
    <property type="entry name" value="DUF3181"/>
    <property type="match status" value="1"/>
</dbReference>
<dbReference type="InterPro" id="IPR021518">
    <property type="entry name" value="DUF3181"/>
</dbReference>
<evidence type="ECO:0000313" key="1">
    <source>
        <dbReference type="EMBL" id="OKH46381.1"/>
    </source>
</evidence>
<evidence type="ECO:0000313" key="2">
    <source>
        <dbReference type="Proteomes" id="UP000185557"/>
    </source>
</evidence>
<protein>
    <submittedName>
        <fullName evidence="1">Thylakoid-associated protein</fullName>
    </submittedName>
</protein>